<comment type="similarity">
    <text evidence="1">Belongs to the bacterial sugar transferase family.</text>
</comment>
<sequence length="218" mass="25183">MISLESRVYPLPPYVKSPPKKAPTSYESGGKRLFDLSLTLLISALIFSWLVPLIALAIVLTSRGPVFFVQLRTGRYGRPFRCLKFRISTYRVRSGYRQAPIRESELTAVGRFLRRTHLDELPNFFNVLTGDMSLVGPRPNTLQVDAQYWTVPGYRQRQTVRPGIVGLAQTRIQPTESADLTLKPHQFRYDRWYIRRHSLLLDLKICWWAMTGSLKRVS</sequence>
<evidence type="ECO:0000256" key="1">
    <source>
        <dbReference type="ARBA" id="ARBA00006464"/>
    </source>
</evidence>
<gene>
    <name evidence="4" type="ORF">GJJ30_22875</name>
</gene>
<dbReference type="OrthoDB" id="9774190at2"/>
<dbReference type="PANTHER" id="PTHR30576">
    <property type="entry name" value="COLANIC BIOSYNTHESIS UDP-GLUCOSE LIPID CARRIER TRANSFERASE"/>
    <property type="match status" value="1"/>
</dbReference>
<keyword evidence="4" id="KW-0808">Transferase</keyword>
<dbReference type="EMBL" id="WJXZ01000014">
    <property type="protein sequence ID" value="MRS64160.1"/>
    <property type="molecule type" value="Genomic_DNA"/>
</dbReference>
<organism evidence="4 5">
    <name type="scientific">Larkinella terrae</name>
    <dbReference type="NCBI Taxonomy" id="2025311"/>
    <lineage>
        <taxon>Bacteria</taxon>
        <taxon>Pseudomonadati</taxon>
        <taxon>Bacteroidota</taxon>
        <taxon>Cytophagia</taxon>
        <taxon>Cytophagales</taxon>
        <taxon>Spirosomataceae</taxon>
        <taxon>Larkinella</taxon>
    </lineage>
</organism>
<dbReference type="Proteomes" id="UP000441754">
    <property type="component" value="Unassembled WGS sequence"/>
</dbReference>
<accession>A0A7K0EQR8</accession>
<comment type="caution">
    <text evidence="4">The sequence shown here is derived from an EMBL/GenBank/DDBJ whole genome shotgun (WGS) entry which is preliminary data.</text>
</comment>
<dbReference type="InterPro" id="IPR003362">
    <property type="entry name" value="Bact_transf"/>
</dbReference>
<keyword evidence="5" id="KW-1185">Reference proteome</keyword>
<name>A0A7K0EQR8_9BACT</name>
<proteinExistence type="inferred from homology"/>
<feature type="domain" description="Bacterial sugar transferase" evidence="3">
    <location>
        <begin position="31"/>
        <end position="210"/>
    </location>
</feature>
<reference evidence="4 5" key="1">
    <citation type="journal article" date="2018" name="Antonie Van Leeuwenhoek">
        <title>Larkinella terrae sp. nov., isolated from soil on Jeju Island, South Korea.</title>
        <authorList>
            <person name="Ten L.N."/>
            <person name="Jeon J."/>
            <person name="Park S.J."/>
            <person name="Park S."/>
            <person name="Lee S.Y."/>
            <person name="Kim M.K."/>
            <person name="Jung H.Y."/>
        </authorList>
    </citation>
    <scope>NUCLEOTIDE SEQUENCE [LARGE SCALE GENOMIC DNA]</scope>
    <source>
        <strain evidence="4 5">KCTC 52001</strain>
    </source>
</reference>
<dbReference type="Pfam" id="PF02397">
    <property type="entry name" value="Bac_transf"/>
    <property type="match status" value="1"/>
</dbReference>
<dbReference type="GO" id="GO:0016780">
    <property type="term" value="F:phosphotransferase activity, for other substituted phosphate groups"/>
    <property type="evidence" value="ECO:0007669"/>
    <property type="project" value="TreeGrafter"/>
</dbReference>
<feature type="transmembrane region" description="Helical" evidence="2">
    <location>
        <begin position="36"/>
        <end position="60"/>
    </location>
</feature>
<dbReference type="PANTHER" id="PTHR30576:SF0">
    <property type="entry name" value="UNDECAPRENYL-PHOSPHATE N-ACETYLGALACTOSAMINYL 1-PHOSPHATE TRANSFERASE-RELATED"/>
    <property type="match status" value="1"/>
</dbReference>
<keyword evidence="2" id="KW-0472">Membrane</keyword>
<evidence type="ECO:0000259" key="3">
    <source>
        <dbReference type="Pfam" id="PF02397"/>
    </source>
</evidence>
<evidence type="ECO:0000313" key="4">
    <source>
        <dbReference type="EMBL" id="MRS64160.1"/>
    </source>
</evidence>
<evidence type="ECO:0000313" key="5">
    <source>
        <dbReference type="Proteomes" id="UP000441754"/>
    </source>
</evidence>
<keyword evidence="2" id="KW-1133">Transmembrane helix</keyword>
<dbReference type="RefSeq" id="WP_154177525.1">
    <property type="nucleotide sequence ID" value="NZ_WJXZ01000014.1"/>
</dbReference>
<evidence type="ECO:0000256" key="2">
    <source>
        <dbReference type="SAM" id="Phobius"/>
    </source>
</evidence>
<keyword evidence="2" id="KW-0812">Transmembrane</keyword>
<protein>
    <submittedName>
        <fullName evidence="4">Sugar transferase</fullName>
    </submittedName>
</protein>
<dbReference type="AlphaFoldDB" id="A0A7K0EQR8"/>